<evidence type="ECO:0000313" key="5">
    <source>
        <dbReference type="Proteomes" id="UP001396898"/>
    </source>
</evidence>
<evidence type="ECO:0000256" key="1">
    <source>
        <dbReference type="ARBA" id="ARBA00022450"/>
    </source>
</evidence>
<gene>
    <name evidence="4" type="ORF">PG991_014659</name>
</gene>
<organism evidence="4 5">
    <name type="scientific">Apiospora marii</name>
    <dbReference type="NCBI Taxonomy" id="335849"/>
    <lineage>
        <taxon>Eukaryota</taxon>
        <taxon>Fungi</taxon>
        <taxon>Dikarya</taxon>
        <taxon>Ascomycota</taxon>
        <taxon>Pezizomycotina</taxon>
        <taxon>Sordariomycetes</taxon>
        <taxon>Xylariomycetidae</taxon>
        <taxon>Amphisphaeriales</taxon>
        <taxon>Apiosporaceae</taxon>
        <taxon>Apiospora</taxon>
    </lineage>
</organism>
<dbReference type="PANTHER" id="PTHR43439">
    <property type="entry name" value="PHENYLACETATE-COENZYME A LIGASE"/>
    <property type="match status" value="1"/>
</dbReference>
<sequence length="337" mass="36877">MSKGLELQEAEWAKVAIIEVDPAAHHLGLNPLAYAGLQSMVTHIIHAAWPMNYLLPLWSFHPQFAFLRNLLELAANGPGDGTTRFLFISSIAAVARFGLESGGAPIPEAPMSTASAACGVGYADGKLVCEKIVEQAARDYAGQLEVASVRCGQMAGARHSGAWNEREQIPILLKTGQNMGSLPVLPGTLLWIPVDDAASVITDFALLPHEIPTVLHLENPTRQPWSDMMGYLSKALGIPEVVTPFDGWLDDVSSRASNDEDYPVQQLSLFFRKYFKTAACGQVVLDTQVAASLSSHLHSLGALQESVVRKYVEHWRKTKYTQYIYFVLFSDIGTIEI</sequence>
<protein>
    <recommendedName>
        <fullName evidence="3">Thioester reductase (TE) domain-containing protein</fullName>
    </recommendedName>
</protein>
<reference evidence="4 5" key="1">
    <citation type="submission" date="2023-01" db="EMBL/GenBank/DDBJ databases">
        <title>Analysis of 21 Apiospora genomes using comparative genomics revels a genus with tremendous synthesis potential of carbohydrate active enzymes and secondary metabolites.</title>
        <authorList>
            <person name="Sorensen T."/>
        </authorList>
    </citation>
    <scope>NUCLEOTIDE SEQUENCE [LARGE SCALE GENOMIC DNA]</scope>
    <source>
        <strain evidence="4 5">CBS 20057</strain>
    </source>
</reference>
<evidence type="ECO:0000259" key="3">
    <source>
        <dbReference type="Pfam" id="PF07993"/>
    </source>
</evidence>
<proteinExistence type="predicted"/>
<dbReference type="InterPro" id="IPR036291">
    <property type="entry name" value="NAD(P)-bd_dom_sf"/>
</dbReference>
<comment type="caution">
    <text evidence="4">The sequence shown here is derived from an EMBL/GenBank/DDBJ whole genome shotgun (WGS) entry which is preliminary data.</text>
</comment>
<feature type="domain" description="Thioester reductase (TE)" evidence="3">
    <location>
        <begin position="10"/>
        <end position="200"/>
    </location>
</feature>
<keyword evidence="2" id="KW-0597">Phosphoprotein</keyword>
<dbReference type="EMBL" id="JAQQWI010000019">
    <property type="protein sequence ID" value="KAK7998984.1"/>
    <property type="molecule type" value="Genomic_DNA"/>
</dbReference>
<evidence type="ECO:0000313" key="4">
    <source>
        <dbReference type="EMBL" id="KAK7998984.1"/>
    </source>
</evidence>
<dbReference type="Proteomes" id="UP001396898">
    <property type="component" value="Unassembled WGS sequence"/>
</dbReference>
<keyword evidence="5" id="KW-1185">Reference proteome</keyword>
<dbReference type="InterPro" id="IPR013120">
    <property type="entry name" value="FAR_NAD-bd"/>
</dbReference>
<name>A0ABR1R468_9PEZI</name>
<dbReference type="Pfam" id="PF07993">
    <property type="entry name" value="NAD_binding_4"/>
    <property type="match status" value="1"/>
</dbReference>
<keyword evidence="1" id="KW-0596">Phosphopantetheine</keyword>
<dbReference type="SUPFAM" id="SSF51735">
    <property type="entry name" value="NAD(P)-binding Rossmann-fold domains"/>
    <property type="match status" value="1"/>
</dbReference>
<evidence type="ECO:0000256" key="2">
    <source>
        <dbReference type="ARBA" id="ARBA00022553"/>
    </source>
</evidence>
<dbReference type="Gene3D" id="3.40.50.720">
    <property type="entry name" value="NAD(P)-binding Rossmann-like Domain"/>
    <property type="match status" value="1"/>
</dbReference>
<accession>A0ABR1R468</accession>
<dbReference type="InterPro" id="IPR051414">
    <property type="entry name" value="Adenylate-forming_Reductase"/>
</dbReference>
<dbReference type="PANTHER" id="PTHR43439:SF2">
    <property type="entry name" value="ENZYME, PUTATIVE (JCVI)-RELATED"/>
    <property type="match status" value="1"/>
</dbReference>